<name>A0A1J1HN50_9DIPT</name>
<gene>
    <name evidence="1" type="ORF">CLUMA_CG003133</name>
</gene>
<dbReference type="Proteomes" id="UP000183832">
    <property type="component" value="Unassembled WGS sequence"/>
</dbReference>
<proteinExistence type="predicted"/>
<evidence type="ECO:0000313" key="1">
    <source>
        <dbReference type="EMBL" id="CRK89379.1"/>
    </source>
</evidence>
<dbReference type="EMBL" id="CVRI01000012">
    <property type="protein sequence ID" value="CRK89379.1"/>
    <property type="molecule type" value="Genomic_DNA"/>
</dbReference>
<reference evidence="1 2" key="1">
    <citation type="submission" date="2015-04" db="EMBL/GenBank/DDBJ databases">
        <authorList>
            <person name="Syromyatnikov M.Y."/>
            <person name="Popov V.N."/>
        </authorList>
    </citation>
    <scope>NUCLEOTIDE SEQUENCE [LARGE SCALE GENOMIC DNA]</scope>
</reference>
<sequence>MTRKVIILGMSLFIDCFSSTSKLLTISKNFKSEHLEMKIKNLILSRSITKKYLLSGVTHNSVPILVHILRADIMAIHSITVSGRIPLLPSTVKLRPLRLDNELAILAELNAKAMSNTT</sequence>
<organism evidence="1 2">
    <name type="scientific">Clunio marinus</name>
    <dbReference type="NCBI Taxonomy" id="568069"/>
    <lineage>
        <taxon>Eukaryota</taxon>
        <taxon>Metazoa</taxon>
        <taxon>Ecdysozoa</taxon>
        <taxon>Arthropoda</taxon>
        <taxon>Hexapoda</taxon>
        <taxon>Insecta</taxon>
        <taxon>Pterygota</taxon>
        <taxon>Neoptera</taxon>
        <taxon>Endopterygota</taxon>
        <taxon>Diptera</taxon>
        <taxon>Nematocera</taxon>
        <taxon>Chironomoidea</taxon>
        <taxon>Chironomidae</taxon>
        <taxon>Clunio</taxon>
    </lineage>
</organism>
<dbReference type="AlphaFoldDB" id="A0A1J1HN50"/>
<accession>A0A1J1HN50</accession>
<protein>
    <submittedName>
        <fullName evidence="1">CLUMA_CG003133, isoform A</fullName>
    </submittedName>
</protein>
<keyword evidence="2" id="KW-1185">Reference proteome</keyword>
<evidence type="ECO:0000313" key="2">
    <source>
        <dbReference type="Proteomes" id="UP000183832"/>
    </source>
</evidence>